<dbReference type="Proteomes" id="UP000182427">
    <property type="component" value="Chromosome I"/>
</dbReference>
<name>A0A1G7I099_9BACT</name>
<reference evidence="2 3" key="1">
    <citation type="submission" date="2016-10" db="EMBL/GenBank/DDBJ databases">
        <authorList>
            <person name="de Groot N.N."/>
        </authorList>
    </citation>
    <scope>NUCLEOTIDE SEQUENCE [LARGE SCALE GENOMIC DNA]</scope>
    <source>
        <strain evidence="2 3">GAS232</strain>
    </source>
</reference>
<evidence type="ECO:0000256" key="1">
    <source>
        <dbReference type="SAM" id="Phobius"/>
    </source>
</evidence>
<dbReference type="Gene3D" id="1.10.760.10">
    <property type="entry name" value="Cytochrome c-like domain"/>
    <property type="match status" value="1"/>
</dbReference>
<evidence type="ECO:0008006" key="4">
    <source>
        <dbReference type="Google" id="ProtNLM"/>
    </source>
</evidence>
<evidence type="ECO:0000313" key="2">
    <source>
        <dbReference type="EMBL" id="SDF06162.1"/>
    </source>
</evidence>
<sequence length="134" mass="14594">MHPATSSLQSDRRKYNWQAHSRVGFWAWLWAAFLLVITLCISTYAQSQAPQTASSDLPPGEGKAVVQRACTTCHTSGTISRKRATAAEWSATVDEMVNRGAELSDEEIVTVGRYLAASFPATPNPNTTTTPTVH</sequence>
<organism evidence="2 3">
    <name type="scientific">Terriglobus roseus</name>
    <dbReference type="NCBI Taxonomy" id="392734"/>
    <lineage>
        <taxon>Bacteria</taxon>
        <taxon>Pseudomonadati</taxon>
        <taxon>Acidobacteriota</taxon>
        <taxon>Terriglobia</taxon>
        <taxon>Terriglobales</taxon>
        <taxon>Acidobacteriaceae</taxon>
        <taxon>Terriglobus</taxon>
    </lineage>
</organism>
<dbReference type="AlphaFoldDB" id="A0A1G7I099"/>
<keyword evidence="3" id="KW-1185">Reference proteome</keyword>
<dbReference type="EMBL" id="LT629690">
    <property type="protein sequence ID" value="SDF06162.1"/>
    <property type="molecule type" value="Genomic_DNA"/>
</dbReference>
<protein>
    <recommendedName>
        <fullName evidence="4">Quinohemoprotein amine dehydrogenase alpha subunit haem binding domain-containing protein</fullName>
    </recommendedName>
</protein>
<feature type="transmembrane region" description="Helical" evidence="1">
    <location>
        <begin position="23"/>
        <end position="45"/>
    </location>
</feature>
<evidence type="ECO:0000313" key="3">
    <source>
        <dbReference type="Proteomes" id="UP000182427"/>
    </source>
</evidence>
<accession>A0A1G7I099</accession>
<gene>
    <name evidence="2" type="ORF">SAMN05444167_1277</name>
</gene>
<dbReference type="SUPFAM" id="SSF46626">
    <property type="entry name" value="Cytochrome c"/>
    <property type="match status" value="1"/>
</dbReference>
<proteinExistence type="predicted"/>
<dbReference type="GO" id="GO:0020037">
    <property type="term" value="F:heme binding"/>
    <property type="evidence" value="ECO:0007669"/>
    <property type="project" value="InterPro"/>
</dbReference>
<dbReference type="InterPro" id="IPR036909">
    <property type="entry name" value="Cyt_c-like_dom_sf"/>
</dbReference>
<dbReference type="GO" id="GO:0009055">
    <property type="term" value="F:electron transfer activity"/>
    <property type="evidence" value="ECO:0007669"/>
    <property type="project" value="InterPro"/>
</dbReference>
<keyword evidence="1" id="KW-0812">Transmembrane</keyword>
<keyword evidence="1" id="KW-0472">Membrane</keyword>
<keyword evidence="1" id="KW-1133">Transmembrane helix</keyword>